<proteinExistence type="predicted"/>
<name>A0A0E9VVY0_ANGAN</name>
<reference evidence="1" key="2">
    <citation type="journal article" date="2015" name="Fish Shellfish Immunol.">
        <title>Early steps in the European eel (Anguilla anguilla)-Vibrio vulnificus interaction in the gills: Role of the RtxA13 toxin.</title>
        <authorList>
            <person name="Callol A."/>
            <person name="Pajuelo D."/>
            <person name="Ebbesson L."/>
            <person name="Teles M."/>
            <person name="MacKenzie S."/>
            <person name="Amaro C."/>
        </authorList>
    </citation>
    <scope>NUCLEOTIDE SEQUENCE</scope>
</reference>
<reference evidence="1" key="1">
    <citation type="submission" date="2014-11" db="EMBL/GenBank/DDBJ databases">
        <authorList>
            <person name="Amaro Gonzalez C."/>
        </authorList>
    </citation>
    <scope>NUCLEOTIDE SEQUENCE</scope>
</reference>
<sequence>MRRTWCGRSWGGSSRKRPSFLWACTDCSWP</sequence>
<dbReference type="AlphaFoldDB" id="A0A0E9VVY0"/>
<evidence type="ECO:0000313" key="1">
    <source>
        <dbReference type="EMBL" id="JAH82231.1"/>
    </source>
</evidence>
<organism evidence="1">
    <name type="scientific">Anguilla anguilla</name>
    <name type="common">European freshwater eel</name>
    <name type="synonym">Muraena anguilla</name>
    <dbReference type="NCBI Taxonomy" id="7936"/>
    <lineage>
        <taxon>Eukaryota</taxon>
        <taxon>Metazoa</taxon>
        <taxon>Chordata</taxon>
        <taxon>Craniata</taxon>
        <taxon>Vertebrata</taxon>
        <taxon>Euteleostomi</taxon>
        <taxon>Actinopterygii</taxon>
        <taxon>Neopterygii</taxon>
        <taxon>Teleostei</taxon>
        <taxon>Anguilliformes</taxon>
        <taxon>Anguillidae</taxon>
        <taxon>Anguilla</taxon>
    </lineage>
</organism>
<dbReference type="EMBL" id="GBXM01026346">
    <property type="protein sequence ID" value="JAH82231.1"/>
    <property type="molecule type" value="Transcribed_RNA"/>
</dbReference>
<accession>A0A0E9VVY0</accession>
<protein>
    <submittedName>
        <fullName evidence="1">Uncharacterized protein</fullName>
    </submittedName>
</protein>